<dbReference type="Ensembl" id="ENSEEET00000059081.1">
    <property type="protein sequence ID" value="ENSEEEP00000059991.1"/>
    <property type="gene ID" value="ENSEEEG00000028346.1"/>
</dbReference>
<evidence type="ECO:0000313" key="2">
    <source>
        <dbReference type="Ensembl" id="ENSEEEP00000059991.1"/>
    </source>
</evidence>
<keyword evidence="3" id="KW-1185">Reference proteome</keyword>
<feature type="domain" description="F-box" evidence="1">
    <location>
        <begin position="91"/>
        <end position="137"/>
    </location>
</feature>
<sequence length="210" mass="24322">MAKLLGETLFEISGQGPAPMKDYFYFEIRQNEVIWRWWKISLRVESRNTTPGETKESHADYLDDSRLQSQVAMVFGSHILEYSKKICQGHYDYLPRLPDDLLLNITAHLDLEDVARFARTCHRFKKICSSEEFWEQTVRMYCDTVTAGMEDLAKEVGWRTIFFTNKLQLQKQISRRKLKNKTPHTGGVDSAVLVPVSTGMPTDRQHSDGD</sequence>
<dbReference type="InterPro" id="IPR036047">
    <property type="entry name" value="F-box-like_dom_sf"/>
</dbReference>
<dbReference type="GeneTree" id="ENSGT00390000001015"/>
<accession>A0AAY5ESQ8</accession>
<dbReference type="Proteomes" id="UP000314983">
    <property type="component" value="Chromosome 7"/>
</dbReference>
<reference evidence="2" key="2">
    <citation type="submission" date="2025-08" db="UniProtKB">
        <authorList>
            <consortium name="Ensembl"/>
        </authorList>
    </citation>
    <scope>IDENTIFICATION</scope>
</reference>
<dbReference type="GeneID" id="113591102"/>
<dbReference type="PROSITE" id="PS50181">
    <property type="entry name" value="FBOX"/>
    <property type="match status" value="1"/>
</dbReference>
<name>A0AAY5ESQ8_ELEEL</name>
<gene>
    <name evidence="2" type="primary">fbxo36b</name>
</gene>
<dbReference type="AlphaFoldDB" id="A0AAY5ESQ8"/>
<reference evidence="2 3" key="1">
    <citation type="submission" date="2020-05" db="EMBL/GenBank/DDBJ databases">
        <title>Electrophorus electricus (electric eel) genome, fEleEle1, primary haplotype.</title>
        <authorList>
            <person name="Myers G."/>
            <person name="Meyer A."/>
            <person name="Fedrigo O."/>
            <person name="Formenti G."/>
            <person name="Rhie A."/>
            <person name="Tracey A."/>
            <person name="Sims Y."/>
            <person name="Jarvis E.D."/>
        </authorList>
    </citation>
    <scope>NUCLEOTIDE SEQUENCE [LARGE SCALE GENOMIC DNA]</scope>
</reference>
<dbReference type="KEGG" id="eee:113591102"/>
<dbReference type="CTD" id="751684"/>
<dbReference type="SUPFAM" id="SSF81383">
    <property type="entry name" value="F-box domain"/>
    <property type="match status" value="1"/>
</dbReference>
<dbReference type="Pfam" id="PF12937">
    <property type="entry name" value="F-box-like"/>
    <property type="match status" value="1"/>
</dbReference>
<organism evidence="2 3">
    <name type="scientific">Electrophorus electricus</name>
    <name type="common">Electric eel</name>
    <name type="synonym">Gymnotus electricus</name>
    <dbReference type="NCBI Taxonomy" id="8005"/>
    <lineage>
        <taxon>Eukaryota</taxon>
        <taxon>Metazoa</taxon>
        <taxon>Chordata</taxon>
        <taxon>Craniata</taxon>
        <taxon>Vertebrata</taxon>
        <taxon>Euteleostomi</taxon>
        <taxon>Actinopterygii</taxon>
        <taxon>Neopterygii</taxon>
        <taxon>Teleostei</taxon>
        <taxon>Ostariophysi</taxon>
        <taxon>Gymnotiformes</taxon>
        <taxon>Gymnotoidei</taxon>
        <taxon>Gymnotidae</taxon>
        <taxon>Electrophorus</taxon>
    </lineage>
</organism>
<evidence type="ECO:0000259" key="1">
    <source>
        <dbReference type="PROSITE" id="PS50181"/>
    </source>
</evidence>
<dbReference type="Gene3D" id="1.20.1280.50">
    <property type="match status" value="1"/>
</dbReference>
<reference evidence="2" key="3">
    <citation type="submission" date="2025-09" db="UniProtKB">
        <authorList>
            <consortium name="Ensembl"/>
        </authorList>
    </citation>
    <scope>IDENTIFICATION</scope>
</reference>
<proteinExistence type="predicted"/>
<dbReference type="InterPro" id="IPR001810">
    <property type="entry name" value="F-box_dom"/>
</dbReference>
<evidence type="ECO:0000313" key="3">
    <source>
        <dbReference type="Proteomes" id="UP000314983"/>
    </source>
</evidence>
<protein>
    <recommendedName>
        <fullName evidence="1">F-box domain-containing protein</fullName>
    </recommendedName>
</protein>
<dbReference type="SMART" id="SM00256">
    <property type="entry name" value="FBOX"/>
    <property type="match status" value="1"/>
</dbReference>
<dbReference type="RefSeq" id="XP_026887270.1">
    <property type="nucleotide sequence ID" value="XM_027031469.2"/>
</dbReference>